<dbReference type="GO" id="GO:0003810">
    <property type="term" value="F:protein-glutamine gamma-glutamyltransferase activity"/>
    <property type="evidence" value="ECO:0007669"/>
    <property type="project" value="TreeGrafter"/>
</dbReference>
<dbReference type="InterPro" id="IPR038765">
    <property type="entry name" value="Papain-like_cys_pep_sf"/>
</dbReference>
<dbReference type="SMART" id="SM00460">
    <property type="entry name" value="TGc"/>
    <property type="match status" value="1"/>
</dbReference>
<comment type="similarity">
    <text evidence="1">Belongs to the transglutaminase superfamily. Transglutaminase family.</text>
</comment>
<feature type="compositionally biased region" description="Low complexity" evidence="2">
    <location>
        <begin position="109"/>
        <end position="118"/>
    </location>
</feature>
<proteinExistence type="inferred from homology"/>
<feature type="domain" description="Transglutaminase-like" evidence="3">
    <location>
        <begin position="533"/>
        <end position="627"/>
    </location>
</feature>
<dbReference type="PANTHER" id="PTHR11590">
    <property type="entry name" value="PROTEIN-GLUTAMINE GAMMA-GLUTAMYLTRANSFERASE"/>
    <property type="match status" value="1"/>
</dbReference>
<evidence type="ECO:0000259" key="3">
    <source>
        <dbReference type="SMART" id="SM00460"/>
    </source>
</evidence>
<feature type="region of interest" description="Disordered" evidence="2">
    <location>
        <begin position="108"/>
        <end position="133"/>
    </location>
</feature>
<feature type="region of interest" description="Disordered" evidence="2">
    <location>
        <begin position="209"/>
        <end position="262"/>
    </location>
</feature>
<dbReference type="InterPro" id="IPR014756">
    <property type="entry name" value="Ig_E-set"/>
</dbReference>
<dbReference type="InterPro" id="IPR036985">
    <property type="entry name" value="Transglutaminase-like_sf"/>
</dbReference>
<dbReference type="Pfam" id="PF00868">
    <property type="entry name" value="Transglut_N"/>
    <property type="match status" value="1"/>
</dbReference>
<evidence type="ECO:0000256" key="1">
    <source>
        <dbReference type="ARBA" id="ARBA00005968"/>
    </source>
</evidence>
<evidence type="ECO:0000256" key="2">
    <source>
        <dbReference type="SAM" id="MobiDB-lite"/>
    </source>
</evidence>
<comment type="caution">
    <text evidence="4">The sequence shown here is derived from an EMBL/GenBank/DDBJ whole genome shotgun (WGS) entry which is preliminary data.</text>
</comment>
<sequence>MLRRRSLLDNFGSISSQPSARRSLAPHSTYLSERDEFTNDSRRDIPINLDLELEQTSSRQIPRIIPRSRHSSNSTYHSESDDITNDSRRDFPINVDIELEETSSRRIPRIVSRSRQSSNSTYLSESDDIANDNRRDIPIDLDIEREQTSPHRIPLIVPRSRRTTFNYGLVSRDAPVSVEHISGNEVKDLIENPRNLRVEIEPRDVRETPIVSERASITGRPEFRRRKGSDDGEEKDYNRGGRDDTIRTNDEEEVADATSEDAKEDLKITDIDYHVTDNAVAHKTDKFPHVAKGQLVVRRGQKFEVTVQLNRSFDIYKDKLLLTLQTGQKSQPGKGNKVNLTVPDRTFTSRWRTEIMSNQGTILKIAITPDVSCIVGEWKMAAYLAKARPDEPIVHSSQNIANMTLFILFNSWSKDDAVYFPDTAKLSEYVLNDSGCMFTGTDRQIGAIPWFYGQFEPGILEATMLCLQKAFNFRSVSAMGDPVHVSRAISRIVNSQDDNGVMVGDWSGCYDNGRPPLSWVGSVAILRQYMKSGLPVKYGQCYAFAGVVTTMCRALGLPCRPVTNFSSAHDTDGSVTLDVHWNFTGNTELKDLNTDSMWNFHVFNTVWMRRKDLTFGHDGWQVIDATPQEISGGKKVTGCIRKP</sequence>
<reference evidence="4" key="2">
    <citation type="submission" date="2020-11" db="EMBL/GenBank/DDBJ databases">
        <authorList>
            <person name="McCartney M.A."/>
            <person name="Auch B."/>
            <person name="Kono T."/>
            <person name="Mallez S."/>
            <person name="Becker A."/>
            <person name="Gohl D.M."/>
            <person name="Silverstein K.A.T."/>
            <person name="Koren S."/>
            <person name="Bechman K.B."/>
            <person name="Herman A."/>
            <person name="Abrahante J.E."/>
            <person name="Garbe J."/>
        </authorList>
    </citation>
    <scope>NUCLEOTIDE SEQUENCE</scope>
    <source>
        <strain evidence="4">Duluth1</strain>
        <tissue evidence="4">Whole animal</tissue>
    </source>
</reference>
<dbReference type="Proteomes" id="UP000828390">
    <property type="component" value="Unassembled WGS sequence"/>
</dbReference>
<dbReference type="Pfam" id="PF01841">
    <property type="entry name" value="Transglut_core"/>
    <property type="match status" value="1"/>
</dbReference>
<dbReference type="SUPFAM" id="SSF54001">
    <property type="entry name" value="Cysteine proteinases"/>
    <property type="match status" value="1"/>
</dbReference>
<reference evidence="4" key="1">
    <citation type="journal article" date="2019" name="bioRxiv">
        <title>The Genome of the Zebra Mussel, Dreissena polymorpha: A Resource for Invasive Species Research.</title>
        <authorList>
            <person name="McCartney M.A."/>
            <person name="Auch B."/>
            <person name="Kono T."/>
            <person name="Mallez S."/>
            <person name="Zhang Y."/>
            <person name="Obille A."/>
            <person name="Becker A."/>
            <person name="Abrahante J.E."/>
            <person name="Garbe J."/>
            <person name="Badalamenti J.P."/>
            <person name="Herman A."/>
            <person name="Mangelson H."/>
            <person name="Liachko I."/>
            <person name="Sullivan S."/>
            <person name="Sone E.D."/>
            <person name="Koren S."/>
            <person name="Silverstein K.A.T."/>
            <person name="Beckman K.B."/>
            <person name="Gohl D.M."/>
        </authorList>
    </citation>
    <scope>NUCLEOTIDE SEQUENCE</scope>
    <source>
        <strain evidence="4">Duluth1</strain>
        <tissue evidence="4">Whole animal</tissue>
    </source>
</reference>
<accession>A0A9D4E0S6</accession>
<feature type="region of interest" description="Disordered" evidence="2">
    <location>
        <begin position="58"/>
        <end position="89"/>
    </location>
</feature>
<dbReference type="Gene3D" id="2.60.40.10">
    <property type="entry name" value="Immunoglobulins"/>
    <property type="match status" value="1"/>
</dbReference>
<feature type="compositionally biased region" description="Basic and acidic residues" evidence="2">
    <location>
        <begin position="235"/>
        <end position="249"/>
    </location>
</feature>
<dbReference type="EMBL" id="JAIWYP010000009">
    <property type="protein sequence ID" value="KAH3769667.1"/>
    <property type="molecule type" value="Genomic_DNA"/>
</dbReference>
<dbReference type="AlphaFoldDB" id="A0A9D4E0S6"/>
<evidence type="ECO:0000313" key="4">
    <source>
        <dbReference type="EMBL" id="KAH3769667.1"/>
    </source>
</evidence>
<gene>
    <name evidence="4" type="ORF">DPMN_170941</name>
</gene>
<dbReference type="InterPro" id="IPR001102">
    <property type="entry name" value="Transglutaminase_N"/>
</dbReference>
<name>A0A9D4E0S6_DREPO</name>
<protein>
    <recommendedName>
        <fullName evidence="3">Transglutaminase-like domain-containing protein</fullName>
    </recommendedName>
</protein>
<keyword evidence="5" id="KW-1185">Reference proteome</keyword>
<feature type="compositionally biased region" description="Acidic residues" evidence="2">
    <location>
        <begin position="250"/>
        <end position="259"/>
    </location>
</feature>
<organism evidence="4 5">
    <name type="scientific">Dreissena polymorpha</name>
    <name type="common">Zebra mussel</name>
    <name type="synonym">Mytilus polymorpha</name>
    <dbReference type="NCBI Taxonomy" id="45954"/>
    <lineage>
        <taxon>Eukaryota</taxon>
        <taxon>Metazoa</taxon>
        <taxon>Spiralia</taxon>
        <taxon>Lophotrochozoa</taxon>
        <taxon>Mollusca</taxon>
        <taxon>Bivalvia</taxon>
        <taxon>Autobranchia</taxon>
        <taxon>Heteroconchia</taxon>
        <taxon>Euheterodonta</taxon>
        <taxon>Imparidentia</taxon>
        <taxon>Neoheterodontei</taxon>
        <taxon>Myida</taxon>
        <taxon>Dreissenoidea</taxon>
        <taxon>Dreissenidae</taxon>
        <taxon>Dreissena</taxon>
    </lineage>
</organism>
<evidence type="ECO:0000313" key="5">
    <source>
        <dbReference type="Proteomes" id="UP000828390"/>
    </source>
</evidence>
<dbReference type="InterPro" id="IPR050779">
    <property type="entry name" value="Transglutaminase"/>
</dbReference>
<feature type="region of interest" description="Disordered" evidence="2">
    <location>
        <begin position="1"/>
        <end position="37"/>
    </location>
</feature>
<dbReference type="Gene3D" id="3.90.260.10">
    <property type="entry name" value="Transglutaminase-like"/>
    <property type="match status" value="1"/>
</dbReference>
<dbReference type="InterPro" id="IPR013783">
    <property type="entry name" value="Ig-like_fold"/>
</dbReference>
<dbReference type="InterPro" id="IPR002931">
    <property type="entry name" value="Transglutaminase-like"/>
</dbReference>
<dbReference type="SUPFAM" id="SSF81296">
    <property type="entry name" value="E set domains"/>
    <property type="match status" value="1"/>
</dbReference>
<dbReference type="PANTHER" id="PTHR11590:SF40">
    <property type="entry name" value="HEMOCYTE PROTEIN-GLUTAMINE GAMMA-GLUTAMYLTRANSFERASE-LIKE PROTEIN"/>
    <property type="match status" value="1"/>
</dbReference>